<protein>
    <submittedName>
        <fullName evidence="1">Uncharacterized protein</fullName>
    </submittedName>
</protein>
<dbReference type="RefSeq" id="XP_070890931.1">
    <property type="nucleotide sequence ID" value="XM_071027853.1"/>
</dbReference>
<dbReference type="Proteomes" id="UP001610432">
    <property type="component" value="Unassembled WGS sequence"/>
</dbReference>
<organism evidence="1 2">
    <name type="scientific">Aspergillus lucknowensis</name>
    <dbReference type="NCBI Taxonomy" id="176173"/>
    <lineage>
        <taxon>Eukaryota</taxon>
        <taxon>Fungi</taxon>
        <taxon>Dikarya</taxon>
        <taxon>Ascomycota</taxon>
        <taxon>Pezizomycotina</taxon>
        <taxon>Eurotiomycetes</taxon>
        <taxon>Eurotiomycetidae</taxon>
        <taxon>Eurotiales</taxon>
        <taxon>Aspergillaceae</taxon>
        <taxon>Aspergillus</taxon>
        <taxon>Aspergillus subgen. Nidulantes</taxon>
    </lineage>
</organism>
<gene>
    <name evidence="1" type="ORF">BJX67DRAFT_341090</name>
</gene>
<dbReference type="GeneID" id="98142925"/>
<accession>A0ABR4M5S4</accession>
<dbReference type="EMBL" id="JBFXLQ010000002">
    <property type="protein sequence ID" value="KAL2871952.1"/>
    <property type="molecule type" value="Genomic_DNA"/>
</dbReference>
<reference evidence="1 2" key="1">
    <citation type="submission" date="2024-07" db="EMBL/GenBank/DDBJ databases">
        <title>Section-level genome sequencing and comparative genomics of Aspergillus sections Usti and Cavernicolus.</title>
        <authorList>
            <consortium name="Lawrence Berkeley National Laboratory"/>
            <person name="Nybo J.L."/>
            <person name="Vesth T.C."/>
            <person name="Theobald S."/>
            <person name="Frisvad J.C."/>
            <person name="Larsen T.O."/>
            <person name="Kjaerboelling I."/>
            <person name="Rothschild-Mancinelli K."/>
            <person name="Lyhne E.K."/>
            <person name="Kogle M.E."/>
            <person name="Barry K."/>
            <person name="Clum A."/>
            <person name="Na H."/>
            <person name="Ledsgaard L."/>
            <person name="Lin J."/>
            <person name="Lipzen A."/>
            <person name="Kuo A."/>
            <person name="Riley R."/>
            <person name="Mondo S."/>
            <person name="Labutti K."/>
            <person name="Haridas S."/>
            <person name="Pangalinan J."/>
            <person name="Salamov A.A."/>
            <person name="Simmons B.A."/>
            <person name="Magnuson J.K."/>
            <person name="Chen J."/>
            <person name="Drula E."/>
            <person name="Henrissat B."/>
            <person name="Wiebenga A."/>
            <person name="Lubbers R.J."/>
            <person name="Gomes A.C."/>
            <person name="Macurrencykelacurrency M.R."/>
            <person name="Stajich J."/>
            <person name="Grigoriev I.V."/>
            <person name="Mortensen U.H."/>
            <person name="De Vries R.P."/>
            <person name="Baker S.E."/>
            <person name="Andersen M.R."/>
        </authorList>
    </citation>
    <scope>NUCLEOTIDE SEQUENCE [LARGE SCALE GENOMIC DNA]</scope>
    <source>
        <strain evidence="1 2">CBS 449.75</strain>
    </source>
</reference>
<proteinExistence type="predicted"/>
<comment type="caution">
    <text evidence="1">The sequence shown here is derived from an EMBL/GenBank/DDBJ whole genome shotgun (WGS) entry which is preliminary data.</text>
</comment>
<keyword evidence="2" id="KW-1185">Reference proteome</keyword>
<name>A0ABR4M5S4_9EURO</name>
<sequence>MQKTHCHSAPGSPQSSSQLGSILKAGLATAQTHGSRSNPLCYLFQAQFSLRAVHNDTFAIYFGLSSSSKPIVNRNVLFLPRLHLGNYVVSPRMRLVGLLEISHGSMNADSPSFAAGMRNVSQERTPNSAAVIQDAQAEAEPIPDMPYESHHNKHHNISRVSIQSAEFHLLSTALG</sequence>
<evidence type="ECO:0000313" key="1">
    <source>
        <dbReference type="EMBL" id="KAL2871952.1"/>
    </source>
</evidence>
<evidence type="ECO:0000313" key="2">
    <source>
        <dbReference type="Proteomes" id="UP001610432"/>
    </source>
</evidence>